<sequence length="423" mass="48032">MTGMVLGNIDTNDLRYTAEKALETTEFWKEKFMETNIDELTPNSLLSATDKVFITPHDLYDIDKLWPTYIKNLEIFHGVMRTSGTTGDPKRVAFTHDDKKRYRRQARSWALEYLEGSIMASFTAPLPSSSGILAIEGFSDANIRYHQIPIQYLRMRDALIKELRGIKATGIFGLTAAIYNLSLTLPEDIRNDIQLIIMGGETLTKELAKVVLDNFPNAVIFDVFGNTEDGLTGYRLITKKKVTPFTFSDSLIVLKQTKDEGYKEYHEIYITKVMKEGELTGLPLFNYKIGDLAKVVDDRVVNIIRVKDVISLSGAKLHIDQVMDIVHRYPSLIDFVIIYHPLSPENPKPKATIRVGYIGEKPVGVEDEIRELIYEANNPVRYEVEEAKSSELIIEAVPAEEVRKNLPQKPGKTKRIFIVGRDI</sequence>
<protein>
    <recommendedName>
        <fullName evidence="1">AMP-dependent synthetase/ligase domain-containing protein</fullName>
    </recommendedName>
</protein>
<dbReference type="GeneID" id="8096192"/>
<dbReference type="RefSeq" id="WP_015849467.1">
    <property type="nucleotide sequence ID" value="NZ_LGFD01000025.1"/>
</dbReference>
<evidence type="ECO:0000313" key="2">
    <source>
        <dbReference type="EMBL" id="KUK17382.1"/>
    </source>
</evidence>
<reference evidence="3" key="1">
    <citation type="journal article" date="2015" name="MBio">
        <title>Genome-Resolved Metagenomic Analysis Reveals Roles for Candidate Phyla and Other Microbial Community Members in Biogeochemical Transformations in Oil Reservoirs.</title>
        <authorList>
            <person name="Hu P."/>
            <person name="Tom L."/>
            <person name="Singh A."/>
            <person name="Thomas B.C."/>
            <person name="Baker B.J."/>
            <person name="Piceno Y.M."/>
            <person name="Andersen G.L."/>
            <person name="Banfield J.F."/>
        </authorList>
    </citation>
    <scope>NUCLEOTIDE SEQUENCE [LARGE SCALE GENOMIC DNA]</scope>
</reference>
<dbReference type="AlphaFoldDB" id="A0A101EL49"/>
<name>A0A101EL49_9EURY</name>
<dbReference type="Gene3D" id="3.40.50.12780">
    <property type="entry name" value="N-terminal domain of ligase-like"/>
    <property type="match status" value="1"/>
</dbReference>
<accession>A0A101EL49</accession>
<proteinExistence type="predicted"/>
<dbReference type="OMA" id="DFVIIYH"/>
<dbReference type="EMBL" id="LGFD01000025">
    <property type="protein sequence ID" value="KUK17382.1"/>
    <property type="molecule type" value="Genomic_DNA"/>
</dbReference>
<dbReference type="InterPro" id="IPR000873">
    <property type="entry name" value="AMP-dep_synth/lig_dom"/>
</dbReference>
<organism evidence="2 3">
    <name type="scientific">Thermococcus sibiricus</name>
    <dbReference type="NCBI Taxonomy" id="172049"/>
    <lineage>
        <taxon>Archaea</taxon>
        <taxon>Methanobacteriati</taxon>
        <taxon>Methanobacteriota</taxon>
        <taxon>Thermococci</taxon>
        <taxon>Thermococcales</taxon>
        <taxon>Thermococcaceae</taxon>
        <taxon>Thermococcus</taxon>
    </lineage>
</organism>
<dbReference type="InterPro" id="IPR042099">
    <property type="entry name" value="ANL_N_sf"/>
</dbReference>
<gene>
    <name evidence="2" type="ORF">XD54_1319</name>
</gene>
<feature type="domain" description="AMP-dependent synthetase/ligase" evidence="1">
    <location>
        <begin position="80"/>
        <end position="231"/>
    </location>
</feature>
<dbReference type="Pfam" id="PF00501">
    <property type="entry name" value="AMP-binding"/>
    <property type="match status" value="1"/>
</dbReference>
<dbReference type="InterPro" id="IPR020845">
    <property type="entry name" value="AMP-binding_CS"/>
</dbReference>
<evidence type="ECO:0000259" key="1">
    <source>
        <dbReference type="Pfam" id="PF00501"/>
    </source>
</evidence>
<dbReference type="PROSITE" id="PS00455">
    <property type="entry name" value="AMP_BINDING"/>
    <property type="match status" value="1"/>
</dbReference>
<dbReference type="Proteomes" id="UP000053911">
    <property type="component" value="Unassembled WGS sequence"/>
</dbReference>
<dbReference type="PATRIC" id="fig|172049.5.peg.155"/>
<dbReference type="SUPFAM" id="SSF56801">
    <property type="entry name" value="Acetyl-CoA synthetase-like"/>
    <property type="match status" value="1"/>
</dbReference>
<evidence type="ECO:0000313" key="3">
    <source>
        <dbReference type="Proteomes" id="UP000053911"/>
    </source>
</evidence>
<comment type="caution">
    <text evidence="2">The sequence shown here is derived from an EMBL/GenBank/DDBJ whole genome shotgun (WGS) entry which is preliminary data.</text>
</comment>